<sequence>MSDLRLRAALAVAGLLAVAPATSLGAQQWLDSTAKAERTNRSVFRALEELPPANQARSASGAPGPRYWQQRVDYVIRATLDTVQQAITGSERVTYHNNSPDTLRFLWFQLDQNIDDPQSRANLSTPAFGTRLSPAAQRALAAEPFQGGYTLSRVQTVSAAGVKRDAKRVLNNTVLRVDLPTPLAPGKTAVVEMDWRFLVPEGGQNGRGAKEKVKDGWLYEIAQWFPRASVYDDVNGWQTDQFLGQGEFYLNFGNYDVSLTVPRDHIVNATGTLRNPEAVMTATQRARLAKALTDTVPTFIVAPNEVMTAASRPAGTGPLTWRFTAENVRDFAWVSSKTYVWDAAGFRYARGGATNGRVVEIHSLYPRDAMPLWDKVSTRATIQTMKTYGRMAFEYPYPKAVNVHGPVFGMEYPMIAFCGARPSPDGTYSDATEKALISVTIHEVGHNWFPMVVASDERKWTWMDEGINSFLQYYAEQDWQRGYPSRRGPAKNIVGYMKDTAQVPIMTESNDIQANFGNNGYSKPAAGLVMLREKVLGDSLFDAAFQEYAQRWMFKHPQPGDFFRSLDDGAGENLSYFWRGWFYSTHANDQAVADVQSQAADSLVGTTARGKRYVRVTLENRAGLVLPVEMDVTFADGSVKRVKLPVDVWRRNEKRFVYGFFADQEVTGVVVDPDEGFADVDRSNNTWGKPATRKPIS</sequence>
<feature type="chain" id="PRO_5041440674" description="Peptidase M1 membrane alanine aminopeptidase domain-containing protein" evidence="1">
    <location>
        <begin position="26"/>
        <end position="697"/>
    </location>
</feature>
<dbReference type="RefSeq" id="WP_284349246.1">
    <property type="nucleotide sequence ID" value="NZ_BRXS01000002.1"/>
</dbReference>
<dbReference type="GO" id="GO:0042277">
    <property type="term" value="F:peptide binding"/>
    <property type="evidence" value="ECO:0007669"/>
    <property type="project" value="TreeGrafter"/>
</dbReference>
<evidence type="ECO:0000313" key="3">
    <source>
        <dbReference type="EMBL" id="GLC24801.1"/>
    </source>
</evidence>
<evidence type="ECO:0000313" key="4">
    <source>
        <dbReference type="Proteomes" id="UP001161325"/>
    </source>
</evidence>
<evidence type="ECO:0000256" key="1">
    <source>
        <dbReference type="SAM" id="SignalP"/>
    </source>
</evidence>
<dbReference type="CDD" id="cd09604">
    <property type="entry name" value="M1_APN_like"/>
    <property type="match status" value="1"/>
</dbReference>
<dbReference type="Gene3D" id="1.10.390.10">
    <property type="entry name" value="Neutral Protease Domain 2"/>
    <property type="match status" value="1"/>
</dbReference>
<proteinExistence type="predicted"/>
<reference evidence="3" key="1">
    <citation type="submission" date="2022-08" db="EMBL/GenBank/DDBJ databases">
        <title>Draft genome sequencing of Roseisolibacter agri AW1220.</title>
        <authorList>
            <person name="Tobiishi Y."/>
            <person name="Tonouchi A."/>
        </authorList>
    </citation>
    <scope>NUCLEOTIDE SEQUENCE</scope>
    <source>
        <strain evidence="3">AW1220</strain>
    </source>
</reference>
<dbReference type="GO" id="GO:0016020">
    <property type="term" value="C:membrane"/>
    <property type="evidence" value="ECO:0007669"/>
    <property type="project" value="TreeGrafter"/>
</dbReference>
<protein>
    <recommendedName>
        <fullName evidence="2">Peptidase M1 membrane alanine aminopeptidase domain-containing protein</fullName>
    </recommendedName>
</protein>
<dbReference type="PANTHER" id="PTHR11533">
    <property type="entry name" value="PROTEASE M1 ZINC METALLOPROTEASE"/>
    <property type="match status" value="1"/>
</dbReference>
<dbReference type="GO" id="GO:0070006">
    <property type="term" value="F:metalloaminopeptidase activity"/>
    <property type="evidence" value="ECO:0007669"/>
    <property type="project" value="TreeGrafter"/>
</dbReference>
<dbReference type="InterPro" id="IPR050344">
    <property type="entry name" value="Peptidase_M1_aminopeptidases"/>
</dbReference>
<dbReference type="GO" id="GO:0005615">
    <property type="term" value="C:extracellular space"/>
    <property type="evidence" value="ECO:0007669"/>
    <property type="project" value="TreeGrafter"/>
</dbReference>
<dbReference type="Pfam" id="PF01433">
    <property type="entry name" value="Peptidase_M1"/>
    <property type="match status" value="1"/>
</dbReference>
<name>A0AA37Q9I0_9BACT</name>
<accession>A0AA37Q9I0</accession>
<dbReference type="GO" id="GO:0005737">
    <property type="term" value="C:cytoplasm"/>
    <property type="evidence" value="ECO:0007669"/>
    <property type="project" value="TreeGrafter"/>
</dbReference>
<dbReference type="Proteomes" id="UP001161325">
    <property type="component" value="Unassembled WGS sequence"/>
</dbReference>
<keyword evidence="1" id="KW-0732">Signal</keyword>
<dbReference type="InterPro" id="IPR014782">
    <property type="entry name" value="Peptidase_M1_dom"/>
</dbReference>
<dbReference type="SUPFAM" id="SSF55486">
    <property type="entry name" value="Metalloproteases ('zincins'), catalytic domain"/>
    <property type="match status" value="1"/>
</dbReference>
<dbReference type="AlphaFoldDB" id="A0AA37Q9I0"/>
<dbReference type="EMBL" id="BRXS01000002">
    <property type="protein sequence ID" value="GLC24801.1"/>
    <property type="molecule type" value="Genomic_DNA"/>
</dbReference>
<feature type="signal peptide" evidence="1">
    <location>
        <begin position="1"/>
        <end position="25"/>
    </location>
</feature>
<gene>
    <name evidence="3" type="ORF">rosag_13140</name>
</gene>
<dbReference type="GO" id="GO:0008270">
    <property type="term" value="F:zinc ion binding"/>
    <property type="evidence" value="ECO:0007669"/>
    <property type="project" value="InterPro"/>
</dbReference>
<comment type="caution">
    <text evidence="3">The sequence shown here is derived from an EMBL/GenBank/DDBJ whole genome shotgun (WGS) entry which is preliminary data.</text>
</comment>
<dbReference type="PANTHER" id="PTHR11533:SF174">
    <property type="entry name" value="PUROMYCIN-SENSITIVE AMINOPEPTIDASE-RELATED"/>
    <property type="match status" value="1"/>
</dbReference>
<feature type="domain" description="Peptidase M1 membrane alanine aminopeptidase" evidence="2">
    <location>
        <begin position="390"/>
        <end position="581"/>
    </location>
</feature>
<dbReference type="GO" id="GO:0043171">
    <property type="term" value="P:peptide catabolic process"/>
    <property type="evidence" value="ECO:0007669"/>
    <property type="project" value="TreeGrafter"/>
</dbReference>
<evidence type="ECO:0000259" key="2">
    <source>
        <dbReference type="Pfam" id="PF01433"/>
    </source>
</evidence>
<keyword evidence="4" id="KW-1185">Reference proteome</keyword>
<organism evidence="3 4">
    <name type="scientific">Roseisolibacter agri</name>
    <dbReference type="NCBI Taxonomy" id="2014610"/>
    <lineage>
        <taxon>Bacteria</taxon>
        <taxon>Pseudomonadati</taxon>
        <taxon>Gemmatimonadota</taxon>
        <taxon>Gemmatimonadia</taxon>
        <taxon>Gemmatimonadales</taxon>
        <taxon>Gemmatimonadaceae</taxon>
        <taxon>Roseisolibacter</taxon>
    </lineage>
</organism>
<dbReference type="InterPro" id="IPR027268">
    <property type="entry name" value="Peptidase_M4/M1_CTD_sf"/>
</dbReference>